<dbReference type="AlphaFoldDB" id="A0A5M3YXH8"/>
<evidence type="ECO:0000256" key="13">
    <source>
        <dbReference type="RuleBase" id="RU004443"/>
    </source>
</evidence>
<evidence type="ECO:0000256" key="10">
    <source>
        <dbReference type="ARBA" id="ARBA00023027"/>
    </source>
</evidence>
<comment type="pathway">
    <text evidence="14">Amino-acid biosynthesis; L-leucine biosynthesis; L-leucine from 3-methyl-2-oxobutanoate: step 3/4.</text>
</comment>
<protein>
    <recommendedName>
        <fullName evidence="4 14">3-isopropylmalate dehydrogenase</fullName>
        <ecNumber evidence="4 14">1.1.1.85</ecNumber>
    </recommendedName>
</protein>
<dbReference type="OrthoDB" id="419183at2759"/>
<comment type="cofactor">
    <cofactor evidence="1">
        <name>Mn(2+)</name>
        <dbReference type="ChEBI" id="CHEBI:29035"/>
    </cofactor>
</comment>
<proteinExistence type="inferred from homology"/>
<dbReference type="SMART" id="SM01329">
    <property type="entry name" value="Iso_dh"/>
    <property type="match status" value="1"/>
</dbReference>
<dbReference type="GO" id="GO:0005829">
    <property type="term" value="C:cytosol"/>
    <property type="evidence" value="ECO:0007669"/>
    <property type="project" value="TreeGrafter"/>
</dbReference>
<keyword evidence="6" id="KW-0028">Amino-acid biosynthesis</keyword>
<dbReference type="VEuPathDB" id="FungiDB:ATEG_03407"/>
<keyword evidence="5 14" id="KW-0432">Leucine biosynthesis</keyword>
<keyword evidence="11" id="KW-0464">Manganese</keyword>
<dbReference type="Gene3D" id="3.40.718.10">
    <property type="entry name" value="Isopropylmalate Dehydrogenase"/>
    <property type="match status" value="1"/>
</dbReference>
<dbReference type="FunFam" id="3.40.718.10:FF:000006">
    <property type="entry name" value="3-isopropylmalate dehydrogenase"/>
    <property type="match status" value="1"/>
</dbReference>
<evidence type="ECO:0000256" key="12">
    <source>
        <dbReference type="ARBA" id="ARBA00023304"/>
    </source>
</evidence>
<evidence type="ECO:0000256" key="8">
    <source>
        <dbReference type="ARBA" id="ARBA00022842"/>
    </source>
</evidence>
<evidence type="ECO:0000256" key="2">
    <source>
        <dbReference type="ARBA" id="ARBA00007769"/>
    </source>
</evidence>
<gene>
    <name evidence="15" type="ORF">ATEIFO6365_0006063600</name>
</gene>
<evidence type="ECO:0000256" key="14">
    <source>
        <dbReference type="RuleBase" id="RU004445"/>
    </source>
</evidence>
<evidence type="ECO:0000256" key="5">
    <source>
        <dbReference type="ARBA" id="ARBA00022430"/>
    </source>
</evidence>
<keyword evidence="12 14" id="KW-0100">Branched-chain amino acid biosynthesis</keyword>
<evidence type="ECO:0000256" key="7">
    <source>
        <dbReference type="ARBA" id="ARBA00022723"/>
    </source>
</evidence>
<dbReference type="UniPathway" id="UPA00048">
    <property type="reaction ID" value="UER00072"/>
</dbReference>
<dbReference type="GO" id="GO:0009098">
    <property type="term" value="P:L-leucine biosynthetic process"/>
    <property type="evidence" value="ECO:0007669"/>
    <property type="project" value="UniProtKB-UniPathway"/>
</dbReference>
<dbReference type="EMBL" id="BLJY01000006">
    <property type="protein sequence ID" value="GFF17288.1"/>
    <property type="molecule type" value="Genomic_DNA"/>
</dbReference>
<comment type="catalytic activity">
    <reaction evidence="14">
        <text>(2R,3S)-3-isopropylmalate + NAD(+) = 4-methyl-2-oxopentanoate + CO2 + NADH</text>
        <dbReference type="Rhea" id="RHEA:32271"/>
        <dbReference type="ChEBI" id="CHEBI:16526"/>
        <dbReference type="ChEBI" id="CHEBI:17865"/>
        <dbReference type="ChEBI" id="CHEBI:35121"/>
        <dbReference type="ChEBI" id="CHEBI:57540"/>
        <dbReference type="ChEBI" id="CHEBI:57945"/>
        <dbReference type="EC" id="1.1.1.85"/>
    </reaction>
</comment>
<comment type="caution">
    <text evidence="15">The sequence shown here is derived from an EMBL/GenBank/DDBJ whole genome shotgun (WGS) entry which is preliminary data.</text>
</comment>
<comment type="similarity">
    <text evidence="2 13">Belongs to the isocitrate and isopropylmalate dehydrogenases family.</text>
</comment>
<evidence type="ECO:0000256" key="3">
    <source>
        <dbReference type="ARBA" id="ARBA00011738"/>
    </source>
</evidence>
<reference evidence="15 16" key="1">
    <citation type="submission" date="2020-01" db="EMBL/GenBank/DDBJ databases">
        <title>Aspergillus terreus IFO 6365 whole genome shotgun sequence.</title>
        <authorList>
            <person name="Kanamasa S."/>
            <person name="Takahashi H."/>
        </authorList>
    </citation>
    <scope>NUCLEOTIDE SEQUENCE [LARGE SCALE GENOMIC DNA]</scope>
    <source>
        <strain evidence="15 16">IFO 6365</strain>
    </source>
</reference>
<dbReference type="GO" id="GO:0000287">
    <property type="term" value="F:magnesium ion binding"/>
    <property type="evidence" value="ECO:0007669"/>
    <property type="project" value="InterPro"/>
</dbReference>
<name>A0A5M3YXH8_ASPTE</name>
<dbReference type="EC" id="1.1.1.85" evidence="4 14"/>
<dbReference type="PANTHER" id="PTHR42979:SF4">
    <property type="entry name" value="3-ISOPROPYLMALATE DEHYDROGENASE"/>
    <property type="match status" value="1"/>
</dbReference>
<dbReference type="PROSITE" id="PS00470">
    <property type="entry name" value="IDH_IMDH"/>
    <property type="match status" value="1"/>
</dbReference>
<dbReference type="Proteomes" id="UP000452235">
    <property type="component" value="Unassembled WGS sequence"/>
</dbReference>
<comment type="cofactor">
    <cofactor evidence="14">
        <name>Mg(2+)</name>
        <dbReference type="ChEBI" id="CHEBI:18420"/>
    </cofactor>
    <cofactor evidence="14">
        <name>Mn(2+)</name>
        <dbReference type="ChEBI" id="CHEBI:29035"/>
    </cofactor>
    <text evidence="14">Binds 1 Mg(2+) or Mn(2+) ion per subunit.</text>
</comment>
<dbReference type="InterPro" id="IPR004429">
    <property type="entry name" value="Isopropylmalate_DH"/>
</dbReference>
<evidence type="ECO:0000256" key="11">
    <source>
        <dbReference type="ARBA" id="ARBA00023211"/>
    </source>
</evidence>
<evidence type="ECO:0000256" key="1">
    <source>
        <dbReference type="ARBA" id="ARBA00001936"/>
    </source>
</evidence>
<evidence type="ECO:0000313" key="15">
    <source>
        <dbReference type="EMBL" id="GFF17288.1"/>
    </source>
</evidence>
<dbReference type="GO" id="GO:0051287">
    <property type="term" value="F:NAD binding"/>
    <property type="evidence" value="ECO:0007669"/>
    <property type="project" value="InterPro"/>
</dbReference>
<comment type="subunit">
    <text evidence="3 14">Homodimer.</text>
</comment>
<keyword evidence="9 13" id="KW-0560">Oxidoreductase</keyword>
<sequence>MTKTTYNILVLPGDGIGPEIMREATKVLQTFTTPTRTFALREELIGGCSIDATGQSCTEAVKQAALASDAVLFAAVGGPKWDGMRRGLDGPEGGLLQLRKAMDIYANLRPCAADVPSRAISREYSPFRQDVIEGVDFVVVRENCGGAYFGKKVEEPEYAMDEWGYSTPEIQRITRLAAEIALRHNPPWPVISLDKANVLASSRLWRRVVEDTMTREYPQVRLVHQLADSASLILATNPRALNGVILADNTFGDMVSDQAGSIVGTLGVLPSASLDGLPKPGEKANGLYEPTHGSAPSIAGKNIANPVAMILCVALMFRYSLNMEAEAQQIEAAVRTVLDAGVRTPDLGGKASTVEVGDAIRHKYSRKETISATFCQFYVCLLGIYAAVEHTMGASLDLRHLSSEEKTARIESFANEITATFIALASQKADGILSAEHVAPIHDIVRTITQTNGQQREELEWKISRYRRYAVQSREEKLWMRRQFLVLMHRSEMVQRRWRERVNRLQSEMEKMRRECSSRKALDPERKGQKAVEDSGQDDVRRG</sequence>
<dbReference type="SUPFAM" id="SSF53659">
    <property type="entry name" value="Isocitrate/Isopropylmalate dehydrogenase-like"/>
    <property type="match status" value="1"/>
</dbReference>
<dbReference type="NCBIfam" id="TIGR00169">
    <property type="entry name" value="leuB"/>
    <property type="match status" value="1"/>
</dbReference>
<comment type="function">
    <text evidence="14">Catalyzes the oxidation of 3-carboxy-2-hydroxy-4-methylpentanoate (3-isopropylmalate) to 3-carboxy-4-methyl-2-oxopentanoate. The product decarboxylates to 4-methyl-2 oxopentanoate.</text>
</comment>
<dbReference type="InterPro" id="IPR024084">
    <property type="entry name" value="IsoPropMal-DH-like_dom"/>
</dbReference>
<evidence type="ECO:0000256" key="9">
    <source>
        <dbReference type="ARBA" id="ARBA00023002"/>
    </source>
</evidence>
<evidence type="ECO:0000256" key="6">
    <source>
        <dbReference type="ARBA" id="ARBA00022605"/>
    </source>
</evidence>
<accession>A0A5M3YXH8</accession>
<dbReference type="Pfam" id="PF00180">
    <property type="entry name" value="Iso_dh"/>
    <property type="match status" value="1"/>
</dbReference>
<dbReference type="InterPro" id="IPR019818">
    <property type="entry name" value="IsoCit/isopropylmalate_DH_CS"/>
</dbReference>
<evidence type="ECO:0000256" key="4">
    <source>
        <dbReference type="ARBA" id="ARBA00013101"/>
    </source>
</evidence>
<keyword evidence="8" id="KW-0460">Magnesium</keyword>
<organism evidence="15 16">
    <name type="scientific">Aspergillus terreus</name>
    <dbReference type="NCBI Taxonomy" id="33178"/>
    <lineage>
        <taxon>Eukaryota</taxon>
        <taxon>Fungi</taxon>
        <taxon>Dikarya</taxon>
        <taxon>Ascomycota</taxon>
        <taxon>Pezizomycotina</taxon>
        <taxon>Eurotiomycetes</taxon>
        <taxon>Eurotiomycetidae</taxon>
        <taxon>Eurotiales</taxon>
        <taxon>Aspergillaceae</taxon>
        <taxon>Aspergillus</taxon>
        <taxon>Aspergillus subgen. Circumdati</taxon>
    </lineage>
</organism>
<keyword evidence="16" id="KW-1185">Reference proteome</keyword>
<evidence type="ECO:0000313" key="16">
    <source>
        <dbReference type="Proteomes" id="UP000452235"/>
    </source>
</evidence>
<keyword evidence="7 14" id="KW-0479">Metal-binding</keyword>
<keyword evidence="10 14" id="KW-0520">NAD</keyword>
<dbReference type="GO" id="GO:0003862">
    <property type="term" value="F:3-isopropylmalate dehydrogenase activity"/>
    <property type="evidence" value="ECO:0007669"/>
    <property type="project" value="UniProtKB-EC"/>
</dbReference>
<dbReference type="PANTHER" id="PTHR42979">
    <property type="entry name" value="3-ISOPROPYLMALATE DEHYDROGENASE"/>
    <property type="match status" value="1"/>
</dbReference>